<dbReference type="GO" id="GO:0006310">
    <property type="term" value="P:DNA recombination"/>
    <property type="evidence" value="ECO:0007669"/>
    <property type="project" value="TreeGrafter"/>
</dbReference>
<feature type="domain" description="Helicase C-terminal" evidence="9">
    <location>
        <begin position="228"/>
        <end position="401"/>
    </location>
</feature>
<dbReference type="EMBL" id="NPHW01006917">
    <property type="protein sequence ID" value="OXV05476.1"/>
    <property type="molecule type" value="Genomic_DNA"/>
</dbReference>
<accession>A0A232LMU6</accession>
<dbReference type="PANTHER" id="PTHR13710">
    <property type="entry name" value="DNA HELICASE RECQ FAMILY MEMBER"/>
    <property type="match status" value="1"/>
</dbReference>
<dbReference type="InterPro" id="IPR001650">
    <property type="entry name" value="Helicase_C-like"/>
</dbReference>
<evidence type="ECO:0000256" key="6">
    <source>
        <dbReference type="ARBA" id="ARBA00034617"/>
    </source>
</evidence>
<dbReference type="Proteomes" id="UP000243515">
    <property type="component" value="Unassembled WGS sequence"/>
</dbReference>
<dbReference type="Pfam" id="PF00270">
    <property type="entry name" value="DEAD"/>
    <property type="match status" value="1"/>
</dbReference>
<evidence type="ECO:0000259" key="9">
    <source>
        <dbReference type="PROSITE" id="PS51194"/>
    </source>
</evidence>
<evidence type="ECO:0000256" key="2">
    <source>
        <dbReference type="ARBA" id="ARBA00022741"/>
    </source>
</evidence>
<keyword evidence="3" id="KW-0067">ATP-binding</keyword>
<evidence type="ECO:0000313" key="11">
    <source>
        <dbReference type="Proteomes" id="UP000243515"/>
    </source>
</evidence>
<comment type="caution">
    <text evidence="10">The sequence shown here is derived from an EMBL/GenBank/DDBJ whole genome shotgun (WGS) entry which is preliminary data.</text>
</comment>
<evidence type="ECO:0000256" key="7">
    <source>
        <dbReference type="ARBA" id="ARBA00034808"/>
    </source>
</evidence>
<keyword evidence="4" id="KW-0238">DNA-binding</keyword>
<dbReference type="Pfam" id="PF00271">
    <property type="entry name" value="Helicase_C"/>
    <property type="match status" value="1"/>
</dbReference>
<sequence>MPMVNQDGALKRAEPREGQIKSLYYLCEDRHDVILLARTGFGKSLIFQLAPLLRPGICLIISPLNALSSGQLESLDTFKEAGAKGLVIDGDSNNQETRRQAASGEFTHVITSPEILNSRKFRQEVLQNEQFLSNLILVAIDELHVAQQWATFREDYGQLHKVRARIPRSVPWFGTSATLDSHTLEAAKSAVGFEGPIMIRTSIDRPDIFYELRGFEVKPKSFGDLRFLLPEKLTPEEARRLPKAIIYFKDSKSIRAARRAMSRWLVQAGINLAGAESVVRPFYGKMSSQSKNKISADFRNEDSKARILLATDAVGMGVGNRGVKLVIQYDVDKIVTSSSEMKTIMQRLGRAARGQSENGHFIWLVPHFVFGPTQASDSDNDITEEVEDNAATLKKTDISKHSDMAGIFKRFFDPARCARQVLLDFFGEPTNRPHRNERCCNKATCQPMHTWPSKQSKTPNERERDVYDLTQEWKNTDDLMKLPASQPPHGFKGCSKRSFESGDRVRRMIGSKKVNGSPLAPS</sequence>
<dbReference type="GO" id="GO:0006281">
    <property type="term" value="P:DNA repair"/>
    <property type="evidence" value="ECO:0007669"/>
    <property type="project" value="TreeGrafter"/>
</dbReference>
<proteinExistence type="inferred from homology"/>
<dbReference type="GO" id="GO:0009378">
    <property type="term" value="F:four-way junction helicase activity"/>
    <property type="evidence" value="ECO:0007669"/>
    <property type="project" value="TreeGrafter"/>
</dbReference>
<reference evidence="10 11" key="1">
    <citation type="journal article" date="2015" name="Environ. Microbiol.">
        <title>Metagenome sequence of Elaphomyces granulatus from sporocarp tissue reveals Ascomycota ectomycorrhizal fingerprints of genome expansion and a Proteobacteria-rich microbiome.</title>
        <authorList>
            <person name="Quandt C.A."/>
            <person name="Kohler A."/>
            <person name="Hesse C.N."/>
            <person name="Sharpton T.J."/>
            <person name="Martin F."/>
            <person name="Spatafora J.W."/>
        </authorList>
    </citation>
    <scope>NUCLEOTIDE SEQUENCE [LARGE SCALE GENOMIC DNA]</scope>
    <source>
        <strain evidence="10 11">OSC145934</strain>
    </source>
</reference>
<protein>
    <recommendedName>
        <fullName evidence="7">DNA 3'-5' helicase</fullName>
        <ecNumber evidence="7">5.6.2.4</ecNumber>
    </recommendedName>
</protein>
<name>A0A232LMU6_9EURO</name>
<dbReference type="GO" id="GO:0003677">
    <property type="term" value="F:DNA binding"/>
    <property type="evidence" value="ECO:0007669"/>
    <property type="project" value="UniProtKB-KW"/>
</dbReference>
<dbReference type="SUPFAM" id="SSF52540">
    <property type="entry name" value="P-loop containing nucleoside triphosphate hydrolases"/>
    <property type="match status" value="1"/>
</dbReference>
<dbReference type="PROSITE" id="PS51192">
    <property type="entry name" value="HELICASE_ATP_BIND_1"/>
    <property type="match status" value="1"/>
</dbReference>
<dbReference type="GO" id="GO:0043138">
    <property type="term" value="F:3'-5' DNA helicase activity"/>
    <property type="evidence" value="ECO:0007669"/>
    <property type="project" value="UniProtKB-EC"/>
</dbReference>
<keyword evidence="11" id="KW-1185">Reference proteome</keyword>
<comment type="catalytic activity">
    <reaction evidence="6">
        <text>Couples ATP hydrolysis with the unwinding of duplex DNA by translocating in the 3'-5' direction.</text>
        <dbReference type="EC" id="5.6.2.4"/>
    </reaction>
</comment>
<evidence type="ECO:0000313" key="10">
    <source>
        <dbReference type="EMBL" id="OXV05476.1"/>
    </source>
</evidence>
<dbReference type="PROSITE" id="PS51194">
    <property type="entry name" value="HELICASE_CTER"/>
    <property type="match status" value="1"/>
</dbReference>
<feature type="domain" description="Helicase ATP-binding" evidence="8">
    <location>
        <begin position="24"/>
        <end position="197"/>
    </location>
</feature>
<gene>
    <name evidence="10" type="ORF">Egran_06756</name>
</gene>
<dbReference type="GO" id="GO:0005737">
    <property type="term" value="C:cytoplasm"/>
    <property type="evidence" value="ECO:0007669"/>
    <property type="project" value="TreeGrafter"/>
</dbReference>
<dbReference type="InterPro" id="IPR014001">
    <property type="entry name" value="Helicase_ATP-bd"/>
</dbReference>
<dbReference type="InterPro" id="IPR027417">
    <property type="entry name" value="P-loop_NTPase"/>
</dbReference>
<dbReference type="SMART" id="SM00487">
    <property type="entry name" value="DEXDc"/>
    <property type="match status" value="1"/>
</dbReference>
<dbReference type="EC" id="5.6.2.4" evidence="7"/>
<dbReference type="SMART" id="SM00490">
    <property type="entry name" value="HELICc"/>
    <property type="match status" value="1"/>
</dbReference>
<dbReference type="OrthoDB" id="4776865at2759"/>
<dbReference type="PANTHER" id="PTHR13710:SF105">
    <property type="entry name" value="ATP-DEPENDENT DNA HELICASE Q1"/>
    <property type="match status" value="1"/>
</dbReference>
<dbReference type="AlphaFoldDB" id="A0A232LMU6"/>
<evidence type="ECO:0000256" key="1">
    <source>
        <dbReference type="ARBA" id="ARBA00005446"/>
    </source>
</evidence>
<evidence type="ECO:0000259" key="8">
    <source>
        <dbReference type="PROSITE" id="PS51192"/>
    </source>
</evidence>
<dbReference type="GO" id="GO:0005694">
    <property type="term" value="C:chromosome"/>
    <property type="evidence" value="ECO:0007669"/>
    <property type="project" value="TreeGrafter"/>
</dbReference>
<dbReference type="GO" id="GO:0005524">
    <property type="term" value="F:ATP binding"/>
    <property type="evidence" value="ECO:0007669"/>
    <property type="project" value="UniProtKB-KW"/>
</dbReference>
<comment type="similarity">
    <text evidence="1">Belongs to the helicase family. RecQ subfamily.</text>
</comment>
<dbReference type="InterPro" id="IPR011545">
    <property type="entry name" value="DEAD/DEAH_box_helicase_dom"/>
</dbReference>
<evidence type="ECO:0000256" key="3">
    <source>
        <dbReference type="ARBA" id="ARBA00022840"/>
    </source>
</evidence>
<keyword evidence="5" id="KW-0413">Isomerase</keyword>
<organism evidence="10 11">
    <name type="scientific">Elaphomyces granulatus</name>
    <dbReference type="NCBI Taxonomy" id="519963"/>
    <lineage>
        <taxon>Eukaryota</taxon>
        <taxon>Fungi</taxon>
        <taxon>Dikarya</taxon>
        <taxon>Ascomycota</taxon>
        <taxon>Pezizomycotina</taxon>
        <taxon>Eurotiomycetes</taxon>
        <taxon>Eurotiomycetidae</taxon>
        <taxon>Eurotiales</taxon>
        <taxon>Elaphomycetaceae</taxon>
        <taxon>Elaphomyces</taxon>
    </lineage>
</organism>
<keyword evidence="2" id="KW-0547">Nucleotide-binding</keyword>
<evidence type="ECO:0000256" key="5">
    <source>
        <dbReference type="ARBA" id="ARBA00023235"/>
    </source>
</evidence>
<evidence type="ECO:0000256" key="4">
    <source>
        <dbReference type="ARBA" id="ARBA00023125"/>
    </source>
</evidence>
<dbReference type="Gene3D" id="3.40.50.300">
    <property type="entry name" value="P-loop containing nucleotide triphosphate hydrolases"/>
    <property type="match status" value="2"/>
</dbReference>